<feature type="region of interest" description="Disordered" evidence="1">
    <location>
        <begin position="1"/>
        <end position="21"/>
    </location>
</feature>
<name>A0A2H4PFD6_9CAUD</name>
<proteinExistence type="predicted"/>
<evidence type="ECO:0000313" key="3">
    <source>
        <dbReference type="Proteomes" id="UP000240786"/>
    </source>
</evidence>
<evidence type="ECO:0000256" key="1">
    <source>
        <dbReference type="SAM" id="MobiDB-lite"/>
    </source>
</evidence>
<keyword evidence="3" id="KW-1185">Reference proteome</keyword>
<feature type="compositionally biased region" description="Low complexity" evidence="1">
    <location>
        <begin position="1"/>
        <end position="12"/>
    </location>
</feature>
<accession>A0A2H4PFD6</accession>
<sequence length="77" mass="8568">MTTTAAPTSAPARRARKLPPLPQVGETITYRRFGRADAEVTGTVVRVYGVGTHYVTLQVSPRETNTCDWARMSEWMV</sequence>
<gene>
    <name evidence="2" type="ORF">SEA_ARCHETTA_76</name>
</gene>
<reference evidence="2 3" key="1">
    <citation type="submission" date="2017-10" db="EMBL/GenBank/DDBJ databases">
        <authorList>
            <person name="Fong C."/>
            <person name="Hamill A."/>
            <person name="Ko T.W."/>
            <person name="Sim E."/>
            <person name="Meyer J."/>
            <person name="Leo J."/>
            <person name="Li A."/>
            <person name="Narbutas R."/>
            <person name="Ng C."/>
            <person name="Yoon E."/>
            <person name="Vijanderan J."/>
            <person name="Goodwin E."/>
            <person name="Reddi K."/>
            <person name="Villella W."/>
            <person name="Sanders E.R."/>
            <person name="Benyamini P."/>
            <person name="Moberg-Parker J."/>
            <person name="Garlena R.A."/>
            <person name="Russell D.A."/>
            <person name="Pope W.H."/>
            <person name="Jacobs-Sera D."/>
            <person name="Hendrix R.W."/>
            <person name="Hatfull G.F."/>
        </authorList>
    </citation>
    <scope>NUCLEOTIDE SEQUENCE [LARGE SCALE GENOMIC DNA]</scope>
</reference>
<evidence type="ECO:0000313" key="2">
    <source>
        <dbReference type="EMBL" id="ATW60947.1"/>
    </source>
</evidence>
<dbReference type="Proteomes" id="UP000240786">
    <property type="component" value="Segment"/>
</dbReference>
<dbReference type="EMBL" id="MG099938">
    <property type="protein sequence ID" value="ATW60947.1"/>
    <property type="molecule type" value="Genomic_DNA"/>
</dbReference>
<organism evidence="2 3">
    <name type="scientific">Mycobacterium phage Archetta</name>
    <dbReference type="NCBI Taxonomy" id="2047836"/>
    <lineage>
        <taxon>Viruses</taxon>
        <taxon>Duplodnaviria</taxon>
        <taxon>Heunggongvirae</taxon>
        <taxon>Uroviricota</taxon>
        <taxon>Caudoviricetes</taxon>
        <taxon>Benedictvirus</taxon>
        <taxon>Benedictvirus archetta</taxon>
    </lineage>
</organism>
<protein>
    <submittedName>
        <fullName evidence="2">Uncharacterized protein</fullName>
    </submittedName>
</protein>